<dbReference type="EMBL" id="JALJOS010000068">
    <property type="protein sequence ID" value="KAK9817478.1"/>
    <property type="molecule type" value="Genomic_DNA"/>
</dbReference>
<dbReference type="Proteomes" id="UP001438707">
    <property type="component" value="Unassembled WGS sequence"/>
</dbReference>
<evidence type="ECO:0000313" key="1">
    <source>
        <dbReference type="EMBL" id="KAK9817478.1"/>
    </source>
</evidence>
<accession>A0AAW1Q9H6</accession>
<gene>
    <name evidence="1" type="ORF">WJX74_000634</name>
</gene>
<sequence>MVDFSDGWALEPHFNEEPDMMRSDCYQLGKSVPLDDIHLDAVAFHGRIRICPHKDVAEDNTIDLGEREDGPTTVRELLAAINEWCLKPCGESTNFHKYINWEGAPPLNGIWRIGYDLGALREVFNMDLFYG</sequence>
<reference evidence="1 2" key="1">
    <citation type="journal article" date="2024" name="Nat. Commun.">
        <title>Phylogenomics reveals the evolutionary origins of lichenization in chlorophyte algae.</title>
        <authorList>
            <person name="Puginier C."/>
            <person name="Libourel C."/>
            <person name="Otte J."/>
            <person name="Skaloud P."/>
            <person name="Haon M."/>
            <person name="Grisel S."/>
            <person name="Petersen M."/>
            <person name="Berrin J.G."/>
            <person name="Delaux P.M."/>
            <person name="Dal Grande F."/>
            <person name="Keller J."/>
        </authorList>
    </citation>
    <scope>NUCLEOTIDE SEQUENCE [LARGE SCALE GENOMIC DNA]</scope>
    <source>
        <strain evidence="1 2">SAG 2145</strain>
    </source>
</reference>
<comment type="caution">
    <text evidence="1">The sequence shown here is derived from an EMBL/GenBank/DDBJ whole genome shotgun (WGS) entry which is preliminary data.</text>
</comment>
<organism evidence="1 2">
    <name type="scientific">Apatococcus lobatus</name>
    <dbReference type="NCBI Taxonomy" id="904363"/>
    <lineage>
        <taxon>Eukaryota</taxon>
        <taxon>Viridiplantae</taxon>
        <taxon>Chlorophyta</taxon>
        <taxon>core chlorophytes</taxon>
        <taxon>Trebouxiophyceae</taxon>
        <taxon>Chlorellales</taxon>
        <taxon>Chlorellaceae</taxon>
        <taxon>Apatococcus</taxon>
    </lineage>
</organism>
<protein>
    <submittedName>
        <fullName evidence="1">Uncharacterized protein</fullName>
    </submittedName>
</protein>
<dbReference type="AlphaFoldDB" id="A0AAW1Q9H6"/>
<name>A0AAW1Q9H6_9CHLO</name>
<keyword evidence="2" id="KW-1185">Reference proteome</keyword>
<proteinExistence type="predicted"/>
<evidence type="ECO:0000313" key="2">
    <source>
        <dbReference type="Proteomes" id="UP001438707"/>
    </source>
</evidence>